<dbReference type="EC" id="2.1.1.98" evidence="6"/>
<feature type="binding site" evidence="6 7">
    <location>
        <begin position="114"/>
        <end position="115"/>
    </location>
    <ligand>
        <name>S-adenosyl-L-methionine</name>
        <dbReference type="ChEBI" id="CHEBI:59789"/>
    </ligand>
</feature>
<evidence type="ECO:0000256" key="6">
    <source>
        <dbReference type="HAMAP-Rule" id="MF_01084"/>
    </source>
</evidence>
<feature type="binding site" evidence="6 7">
    <location>
        <position position="203"/>
    </location>
    <ligand>
        <name>S-adenosyl-L-methionine</name>
        <dbReference type="ChEBI" id="CHEBI:59789"/>
    </ligand>
</feature>
<dbReference type="HAMAP" id="MF_01084">
    <property type="entry name" value="Diphthine_synth"/>
    <property type="match status" value="1"/>
</dbReference>
<keyword evidence="10" id="KW-1185">Reference proteome</keyword>
<dbReference type="InterPro" id="IPR014777">
    <property type="entry name" value="4pyrrole_Mease_sub1"/>
</dbReference>
<evidence type="ECO:0000256" key="1">
    <source>
        <dbReference type="ARBA" id="ARBA00005156"/>
    </source>
</evidence>
<dbReference type="InterPro" id="IPR035996">
    <property type="entry name" value="4pyrrol_Methylase_sf"/>
</dbReference>
<feature type="binding site" evidence="6 7">
    <location>
        <position position="9"/>
    </location>
    <ligand>
        <name>S-adenosyl-L-methionine</name>
        <dbReference type="ChEBI" id="CHEBI:59789"/>
    </ligand>
</feature>
<dbReference type="InterPro" id="IPR004551">
    <property type="entry name" value="Dphthn_synthase"/>
</dbReference>
<feature type="binding site" evidence="6 7">
    <location>
        <position position="86"/>
    </location>
    <ligand>
        <name>S-adenosyl-L-methionine</name>
        <dbReference type="ChEBI" id="CHEBI:59789"/>
    </ligand>
</feature>
<feature type="binding site" evidence="6 7">
    <location>
        <position position="228"/>
    </location>
    <ligand>
        <name>S-adenosyl-L-methionine</name>
        <dbReference type="ChEBI" id="CHEBI:59789"/>
    </ligand>
</feature>
<dbReference type="SUPFAM" id="SSF53790">
    <property type="entry name" value="Tetrapyrrole methylase"/>
    <property type="match status" value="1"/>
</dbReference>
<dbReference type="Proteomes" id="UP000646946">
    <property type="component" value="Unassembled WGS sequence"/>
</dbReference>
<feature type="binding site" evidence="6 7">
    <location>
        <position position="162"/>
    </location>
    <ligand>
        <name>S-adenosyl-L-methionine</name>
        <dbReference type="ChEBI" id="CHEBI:59789"/>
    </ligand>
</feature>
<organism evidence="9 10">
    <name type="scientific">Candidatus Naiadarchaeum limnaeum</name>
    <dbReference type="NCBI Taxonomy" id="2756139"/>
    <lineage>
        <taxon>Archaea</taxon>
        <taxon>Candidatus Undinarchaeota</taxon>
        <taxon>Candidatus Undinarchaeia</taxon>
        <taxon>Candidatus Naiadarchaeales</taxon>
        <taxon>Candidatus Naiadarchaeaceae</taxon>
        <taxon>Candidatus Naiadarchaeum</taxon>
    </lineage>
</organism>
<comment type="similarity">
    <text evidence="2 6">Belongs to the diphthine synthase family.</text>
</comment>
<dbReference type="PANTHER" id="PTHR10882">
    <property type="entry name" value="DIPHTHINE SYNTHASE"/>
    <property type="match status" value="1"/>
</dbReference>
<comment type="catalytic activity">
    <reaction evidence="6">
        <text>2-[(3S)-amino-3-carboxypropyl]-L-histidyl-[translation elongation factor 2] + 3 S-adenosyl-L-methionine = diphthine-[translation elongation factor 2] + 3 S-adenosyl-L-homocysteine + 3 H(+)</text>
        <dbReference type="Rhea" id="RHEA:36415"/>
        <dbReference type="Rhea" id="RHEA-COMP:9749"/>
        <dbReference type="Rhea" id="RHEA-COMP:10172"/>
        <dbReference type="ChEBI" id="CHEBI:15378"/>
        <dbReference type="ChEBI" id="CHEBI:57856"/>
        <dbReference type="ChEBI" id="CHEBI:59789"/>
        <dbReference type="ChEBI" id="CHEBI:73995"/>
        <dbReference type="ChEBI" id="CHEBI:82696"/>
        <dbReference type="EC" id="2.1.1.98"/>
    </reaction>
</comment>
<comment type="pathway">
    <text evidence="1 6">Protein modification; peptidyl-diphthamide biosynthesis.</text>
</comment>
<name>A0A832URH5_9ARCH</name>
<evidence type="ECO:0000256" key="4">
    <source>
        <dbReference type="ARBA" id="ARBA00022679"/>
    </source>
</evidence>
<protein>
    <recommendedName>
        <fullName evidence="6">Diphthine synthase</fullName>
        <ecNumber evidence="6">2.1.1.98</ecNumber>
    </recommendedName>
    <alternativeName>
        <fullName evidence="6">Diphthamide biosynthesis methyltransferase</fullName>
    </alternativeName>
</protein>
<feature type="domain" description="Tetrapyrrole methylase" evidence="8">
    <location>
        <begin position="2"/>
        <end position="218"/>
    </location>
</feature>
<dbReference type="EMBL" id="DVAB01000019">
    <property type="protein sequence ID" value="HIK00287.1"/>
    <property type="molecule type" value="Genomic_DNA"/>
</dbReference>
<proteinExistence type="inferred from homology"/>
<evidence type="ECO:0000256" key="5">
    <source>
        <dbReference type="ARBA" id="ARBA00022691"/>
    </source>
</evidence>
<sequence>MIKLIGLGLWNEKSMSLEALEEAKDCDVLYVEFYTSRLTGLKNISELENQIGKEIKVLNREQFEGKTKNFLQEAREKNIGILVAGDALTATTHIDLLIEAKKGGIEFRVVHGSSIYTAAAGLSGLQIYKFGRATSIPFFKAESPYDILAENKKAGLHTLIFLDIQNENLMSANEAMKKLIEIEKKKKKKVFTENTEIVIVARAGSENPLVKFGKVKELLKEDFGGPMHVLIVPGKLHFKEREALELNKF</sequence>
<comment type="caution">
    <text evidence="9">The sequence shown here is derived from an EMBL/GenBank/DDBJ whole genome shotgun (WGS) entry which is preliminary data.</text>
</comment>
<feature type="binding site" evidence="6 7">
    <location>
        <position position="89"/>
    </location>
    <ligand>
        <name>S-adenosyl-L-methionine</name>
        <dbReference type="ChEBI" id="CHEBI:59789"/>
    </ligand>
</feature>
<keyword evidence="3 6" id="KW-0489">Methyltransferase</keyword>
<dbReference type="CDD" id="cd11647">
    <property type="entry name" value="DHP5_DphB"/>
    <property type="match status" value="1"/>
</dbReference>
<dbReference type="Pfam" id="PF00590">
    <property type="entry name" value="TP_methylase"/>
    <property type="match status" value="1"/>
</dbReference>
<keyword evidence="4 6" id="KW-0808">Transferase</keyword>
<evidence type="ECO:0000313" key="9">
    <source>
        <dbReference type="EMBL" id="HIK00287.1"/>
    </source>
</evidence>
<accession>A0A832URH5</accession>
<reference evidence="9 10" key="1">
    <citation type="journal article" name="Nat. Commun.">
        <title>Undinarchaeota illuminate DPANN phylogeny and the impact of gene transfer on archaeal evolution.</title>
        <authorList>
            <person name="Dombrowski N."/>
            <person name="Williams T.A."/>
            <person name="Sun J."/>
            <person name="Woodcroft B.J."/>
            <person name="Lee J.H."/>
            <person name="Minh B.Q."/>
            <person name="Rinke C."/>
            <person name="Spang A."/>
        </authorList>
    </citation>
    <scope>NUCLEOTIDE SEQUENCE [LARGE SCALE GENOMIC DNA]</scope>
    <source>
        <strain evidence="9">MAG_bin1129</strain>
    </source>
</reference>
<evidence type="ECO:0000256" key="7">
    <source>
        <dbReference type="PIRSR" id="PIRSR036432-1"/>
    </source>
</evidence>
<gene>
    <name evidence="9" type="primary">dph5</name>
    <name evidence="6" type="synonym">dphB</name>
    <name evidence="9" type="ORF">H1016_01975</name>
</gene>
<dbReference type="PIRSF" id="PIRSF036432">
    <property type="entry name" value="Diphthine_synth"/>
    <property type="match status" value="1"/>
</dbReference>
<evidence type="ECO:0000259" key="8">
    <source>
        <dbReference type="Pfam" id="PF00590"/>
    </source>
</evidence>
<comment type="subunit">
    <text evidence="6">Homodimer.</text>
</comment>
<dbReference type="GO" id="GO:0004164">
    <property type="term" value="F:diphthine synthase activity"/>
    <property type="evidence" value="ECO:0007669"/>
    <property type="project" value="UniProtKB-UniRule"/>
</dbReference>
<evidence type="ECO:0000313" key="10">
    <source>
        <dbReference type="Proteomes" id="UP000646946"/>
    </source>
</evidence>
<dbReference type="UniPathway" id="UPA00559"/>
<dbReference type="AlphaFoldDB" id="A0A832URH5"/>
<dbReference type="PANTHER" id="PTHR10882:SF0">
    <property type="entry name" value="DIPHTHINE METHYL ESTER SYNTHASE"/>
    <property type="match status" value="1"/>
</dbReference>
<comment type="function">
    <text evidence="6">S-adenosyl-L-methionine-dependent methyltransferase that catalyzes the trimethylation of the amino group of the modified target histidine residue in translation elongation factor 2 (EF-2), to form an intermediate called diphthine. The three successive methylation reactions represent the second step of diphthamide biosynthesis.</text>
</comment>
<dbReference type="InterPro" id="IPR014776">
    <property type="entry name" value="4pyrrole_Mease_sub2"/>
</dbReference>
<evidence type="ECO:0000256" key="2">
    <source>
        <dbReference type="ARBA" id="ARBA00006729"/>
    </source>
</evidence>
<dbReference type="InterPro" id="IPR000878">
    <property type="entry name" value="4pyrrol_Mease"/>
</dbReference>
<dbReference type="GO" id="GO:0032259">
    <property type="term" value="P:methylation"/>
    <property type="evidence" value="ECO:0007669"/>
    <property type="project" value="UniProtKB-KW"/>
</dbReference>
<dbReference type="NCBIfam" id="TIGR00522">
    <property type="entry name" value="dph5"/>
    <property type="match status" value="1"/>
</dbReference>
<dbReference type="GO" id="GO:0017183">
    <property type="term" value="P:protein histidyl modification to diphthamide"/>
    <property type="evidence" value="ECO:0007669"/>
    <property type="project" value="UniProtKB-UniRule"/>
</dbReference>
<dbReference type="Gene3D" id="3.40.1010.10">
    <property type="entry name" value="Cobalt-precorrin-4 Transmethylase, Domain 1"/>
    <property type="match status" value="1"/>
</dbReference>
<evidence type="ECO:0000256" key="3">
    <source>
        <dbReference type="ARBA" id="ARBA00022603"/>
    </source>
</evidence>
<dbReference type="Gene3D" id="3.30.950.10">
    <property type="entry name" value="Methyltransferase, Cobalt-precorrin-4 Transmethylase, Domain 2"/>
    <property type="match status" value="1"/>
</dbReference>
<keyword evidence="5 6" id="KW-0949">S-adenosyl-L-methionine</keyword>